<dbReference type="OrthoDB" id="9770715at2"/>
<dbReference type="PANTHER" id="PTHR33525">
    <property type="match status" value="1"/>
</dbReference>
<organism evidence="2 3">
    <name type="scientific">Silvanigrella aquatica</name>
    <dbReference type="NCBI Taxonomy" id="1915309"/>
    <lineage>
        <taxon>Bacteria</taxon>
        <taxon>Pseudomonadati</taxon>
        <taxon>Bdellovibrionota</taxon>
        <taxon>Oligoflexia</taxon>
        <taxon>Silvanigrellales</taxon>
        <taxon>Silvanigrellaceae</taxon>
        <taxon>Silvanigrella</taxon>
    </lineage>
</organism>
<dbReference type="Gene3D" id="1.10.3210.10">
    <property type="entry name" value="Hypothetical protein af1432"/>
    <property type="match status" value="1"/>
</dbReference>
<reference evidence="2 3" key="1">
    <citation type="submission" date="2016-10" db="EMBL/GenBank/DDBJ databases">
        <title>Silvanigrella aquatica sp. nov., isolated from a freshwater lake located in the Black Forest, Germany, description of Silvanigrellaceae fam. nov., Silvanigrellales ord. nov., reclassification of the order Bdellovibrionales in the class Oligoflexia, reclassification of the families Bacteriovoracaceae and Halobacteriovoraceae in the new order Bacteriovoracales ord. nov., and reclassification of the family Pseudobacteriovoracaceae in the order Oligoflexiales.</title>
        <authorList>
            <person name="Hahn M.W."/>
            <person name="Schmidt J."/>
            <person name="Koll U."/>
            <person name="Rohde M."/>
            <person name="Verbag S."/>
            <person name="Pitt A."/>
            <person name="Nakai R."/>
            <person name="Naganuma T."/>
            <person name="Lang E."/>
        </authorList>
    </citation>
    <scope>NUCLEOTIDE SEQUENCE [LARGE SCALE GENOMIC DNA]</scope>
    <source>
        <strain evidence="2 3">MWH-Nonnen-W8red</strain>
    </source>
</reference>
<sequence>MNHESNSQKDIKLPSIPDAVRECLAQMYSTDADISKLAVLAQKDAGIASSILKMANSTLYSMGQPTSDLKVGVTRIGLSSLMQILIKYSIEKLFEFDAIDFFNVKSFTKHCSWVSQLAFEIGKIVNYSPLSDLLVAGLLHDVGLLVRAISEKNIMKQVTEKCLNDKMDFHSSEKSLKIESHEILGETLLQKWQLPKEVILLIRYHHTDENYRPKNLSSEQNKAINILMLSDTIAHRFGNAFVNYTRETRVNTVELDKLGINNQDVGKTVKLVTQQLQFF</sequence>
<dbReference type="RefSeq" id="WP_148697206.1">
    <property type="nucleotide sequence ID" value="NZ_CP017834.1"/>
</dbReference>
<proteinExistence type="predicted"/>
<gene>
    <name evidence="2" type="ORF">AXG55_05950</name>
</gene>
<feature type="domain" description="HDOD" evidence="1">
    <location>
        <begin position="13"/>
        <end position="208"/>
    </location>
</feature>
<evidence type="ECO:0000313" key="3">
    <source>
        <dbReference type="Proteomes" id="UP000184731"/>
    </source>
</evidence>
<dbReference type="InterPro" id="IPR013976">
    <property type="entry name" value="HDOD"/>
</dbReference>
<dbReference type="SUPFAM" id="SSF109604">
    <property type="entry name" value="HD-domain/PDEase-like"/>
    <property type="match status" value="1"/>
</dbReference>
<dbReference type="STRING" id="1915309.AXG55_05950"/>
<dbReference type="KEGG" id="saqi:AXG55_05950"/>
<dbReference type="PANTHER" id="PTHR33525:SF3">
    <property type="entry name" value="RIBONUCLEASE Y"/>
    <property type="match status" value="1"/>
</dbReference>
<dbReference type="CDD" id="cd00077">
    <property type="entry name" value="HDc"/>
    <property type="match status" value="1"/>
</dbReference>
<dbReference type="PROSITE" id="PS51833">
    <property type="entry name" value="HDOD"/>
    <property type="match status" value="1"/>
</dbReference>
<protein>
    <recommendedName>
        <fullName evidence="1">HDOD domain-containing protein</fullName>
    </recommendedName>
</protein>
<dbReference type="NCBIfam" id="TIGR00277">
    <property type="entry name" value="HDIG"/>
    <property type="match status" value="1"/>
</dbReference>
<dbReference type="Pfam" id="PF08668">
    <property type="entry name" value="HDOD"/>
    <property type="match status" value="1"/>
</dbReference>
<dbReference type="AlphaFoldDB" id="A0A1L4CZU5"/>
<dbReference type="Proteomes" id="UP000184731">
    <property type="component" value="Chromosome"/>
</dbReference>
<evidence type="ECO:0000313" key="2">
    <source>
        <dbReference type="EMBL" id="APJ03471.1"/>
    </source>
</evidence>
<evidence type="ECO:0000259" key="1">
    <source>
        <dbReference type="PROSITE" id="PS51833"/>
    </source>
</evidence>
<dbReference type="EMBL" id="CP017834">
    <property type="protein sequence ID" value="APJ03471.1"/>
    <property type="molecule type" value="Genomic_DNA"/>
</dbReference>
<dbReference type="InterPro" id="IPR052340">
    <property type="entry name" value="RNase_Y/CdgJ"/>
</dbReference>
<dbReference type="InterPro" id="IPR003607">
    <property type="entry name" value="HD/PDEase_dom"/>
</dbReference>
<dbReference type="InterPro" id="IPR006675">
    <property type="entry name" value="HDIG_dom"/>
</dbReference>
<accession>A0A1L4CZU5</accession>
<name>A0A1L4CZU5_9BACT</name>
<keyword evidence="3" id="KW-1185">Reference proteome</keyword>